<protein>
    <submittedName>
        <fullName evidence="1">Uncharacterized protein</fullName>
    </submittedName>
</protein>
<proteinExistence type="predicted"/>
<gene>
    <name evidence="1" type="ORF">DL89DRAFT_75032</name>
</gene>
<reference evidence="1 2" key="1">
    <citation type="submission" date="2016-07" db="EMBL/GenBank/DDBJ databases">
        <title>Pervasive Adenine N6-methylation of Active Genes in Fungi.</title>
        <authorList>
            <consortium name="DOE Joint Genome Institute"/>
            <person name="Mondo S.J."/>
            <person name="Dannebaum R.O."/>
            <person name="Kuo R.C."/>
            <person name="Labutti K."/>
            <person name="Haridas S."/>
            <person name="Kuo A."/>
            <person name="Salamov A."/>
            <person name="Ahrendt S.R."/>
            <person name="Lipzen A."/>
            <person name="Sullivan W."/>
            <person name="Andreopoulos W.B."/>
            <person name="Clum A."/>
            <person name="Lindquist E."/>
            <person name="Daum C."/>
            <person name="Ramamoorthy G.K."/>
            <person name="Gryganskyi A."/>
            <person name="Culley D."/>
            <person name="Magnuson J.K."/>
            <person name="James T.Y."/>
            <person name="O'Malley M.A."/>
            <person name="Stajich J.E."/>
            <person name="Spatafora J.W."/>
            <person name="Visel A."/>
            <person name="Grigoriev I.V."/>
        </authorList>
    </citation>
    <scope>NUCLEOTIDE SEQUENCE [LARGE SCALE GENOMIC DNA]</scope>
    <source>
        <strain evidence="1 2">ATCC 12442</strain>
    </source>
</reference>
<dbReference type="GeneID" id="63808692"/>
<evidence type="ECO:0000313" key="1">
    <source>
        <dbReference type="EMBL" id="ORX66016.1"/>
    </source>
</evidence>
<sequence length="158" mass="17186">MALHASLPLTVNTIPSKRSSKNETPEAIIGKLDTVLPSRTCTASSIAAVDDCSAIAERHDICRVLPSLTVLARYTSGCWMCATADLVHIHQLFAFGSVFCVQGNVVRIPLRNVAQCFRRPTQCLINKTANGMESLLGTLAEHTSQPLRQAHQYAEEPV</sequence>
<accession>A0A1Y1VYC8</accession>
<organism evidence="1 2">
    <name type="scientific">Linderina pennispora</name>
    <dbReference type="NCBI Taxonomy" id="61395"/>
    <lineage>
        <taxon>Eukaryota</taxon>
        <taxon>Fungi</taxon>
        <taxon>Fungi incertae sedis</taxon>
        <taxon>Zoopagomycota</taxon>
        <taxon>Kickxellomycotina</taxon>
        <taxon>Kickxellomycetes</taxon>
        <taxon>Kickxellales</taxon>
        <taxon>Kickxellaceae</taxon>
        <taxon>Linderina</taxon>
    </lineage>
</organism>
<dbReference type="RefSeq" id="XP_040740067.1">
    <property type="nucleotide sequence ID" value="XM_040892044.1"/>
</dbReference>
<evidence type="ECO:0000313" key="2">
    <source>
        <dbReference type="Proteomes" id="UP000193922"/>
    </source>
</evidence>
<keyword evidence="2" id="KW-1185">Reference proteome</keyword>
<comment type="caution">
    <text evidence="1">The sequence shown here is derived from an EMBL/GenBank/DDBJ whole genome shotgun (WGS) entry which is preliminary data.</text>
</comment>
<dbReference type="Proteomes" id="UP000193922">
    <property type="component" value="Unassembled WGS sequence"/>
</dbReference>
<dbReference type="EMBL" id="MCFD01000018">
    <property type="protein sequence ID" value="ORX66016.1"/>
    <property type="molecule type" value="Genomic_DNA"/>
</dbReference>
<name>A0A1Y1VYC8_9FUNG</name>
<dbReference type="AlphaFoldDB" id="A0A1Y1VYC8"/>